<organism evidence="2 3">
    <name type="scientific">Tritrichomonas musculus</name>
    <dbReference type="NCBI Taxonomy" id="1915356"/>
    <lineage>
        <taxon>Eukaryota</taxon>
        <taxon>Metamonada</taxon>
        <taxon>Parabasalia</taxon>
        <taxon>Tritrichomonadida</taxon>
        <taxon>Tritrichomonadidae</taxon>
        <taxon>Tritrichomonas</taxon>
    </lineage>
</organism>
<accession>A0ABR2GTV4</accession>
<gene>
    <name evidence="2" type="ORF">M9Y10_036788</name>
</gene>
<sequence length="118" mass="14031">MTITVDEDELLKFINQINQMKNEMKNTQEDMANKHTEEMQDLKKQYDEQKEIRTEINDKLTTKLEENSRLMDDIHQCNSLIETISLVFVRRQTSANFSSCSQFFIFKKIGRFSVLNFP</sequence>
<protein>
    <submittedName>
        <fullName evidence="2">Uncharacterized protein</fullName>
    </submittedName>
</protein>
<proteinExistence type="predicted"/>
<name>A0ABR2GTV4_9EUKA</name>
<dbReference type="Proteomes" id="UP001470230">
    <property type="component" value="Unassembled WGS sequence"/>
</dbReference>
<evidence type="ECO:0000256" key="1">
    <source>
        <dbReference type="SAM" id="Coils"/>
    </source>
</evidence>
<evidence type="ECO:0000313" key="2">
    <source>
        <dbReference type="EMBL" id="KAK8837355.1"/>
    </source>
</evidence>
<keyword evidence="3" id="KW-1185">Reference proteome</keyword>
<feature type="coiled-coil region" evidence="1">
    <location>
        <begin position="10"/>
        <end position="59"/>
    </location>
</feature>
<evidence type="ECO:0000313" key="3">
    <source>
        <dbReference type="Proteomes" id="UP001470230"/>
    </source>
</evidence>
<comment type="caution">
    <text evidence="2">The sequence shown here is derived from an EMBL/GenBank/DDBJ whole genome shotgun (WGS) entry which is preliminary data.</text>
</comment>
<keyword evidence="1" id="KW-0175">Coiled coil</keyword>
<dbReference type="EMBL" id="JAPFFF010000060">
    <property type="protein sequence ID" value="KAK8837355.1"/>
    <property type="molecule type" value="Genomic_DNA"/>
</dbReference>
<reference evidence="2 3" key="1">
    <citation type="submission" date="2024-04" db="EMBL/GenBank/DDBJ databases">
        <title>Tritrichomonas musculus Genome.</title>
        <authorList>
            <person name="Alves-Ferreira E."/>
            <person name="Grigg M."/>
            <person name="Lorenzi H."/>
            <person name="Galac M."/>
        </authorList>
    </citation>
    <scope>NUCLEOTIDE SEQUENCE [LARGE SCALE GENOMIC DNA]</scope>
    <source>
        <strain evidence="2 3">EAF2021</strain>
    </source>
</reference>